<evidence type="ECO:0000259" key="6">
    <source>
        <dbReference type="PROSITE" id="PS50977"/>
    </source>
</evidence>
<evidence type="ECO:0000256" key="5">
    <source>
        <dbReference type="SAM" id="MobiDB-lite"/>
    </source>
</evidence>
<reference evidence="7 8" key="1">
    <citation type="submission" date="2018-06" db="EMBL/GenBank/DDBJ databases">
        <authorList>
            <consortium name="Pathogen Informatics"/>
            <person name="Doyle S."/>
        </authorList>
    </citation>
    <scope>NUCLEOTIDE SEQUENCE [LARGE SCALE GENOMIC DNA]</scope>
    <source>
        <strain evidence="7 8">NCTC1934</strain>
    </source>
</reference>
<dbReference type="InterPro" id="IPR009057">
    <property type="entry name" value="Homeodomain-like_sf"/>
</dbReference>
<dbReference type="InterPro" id="IPR036271">
    <property type="entry name" value="Tet_transcr_reg_TetR-rel_C_sf"/>
</dbReference>
<feature type="region of interest" description="Disordered" evidence="5">
    <location>
        <begin position="1"/>
        <end position="34"/>
    </location>
</feature>
<evidence type="ECO:0000256" key="1">
    <source>
        <dbReference type="ARBA" id="ARBA00023015"/>
    </source>
</evidence>
<gene>
    <name evidence="7" type="primary">bm3R1_4</name>
    <name evidence="7" type="ORF">NCTC1934_05179</name>
</gene>
<dbReference type="PANTHER" id="PTHR30055">
    <property type="entry name" value="HTH-TYPE TRANSCRIPTIONAL REGULATOR RUTR"/>
    <property type="match status" value="1"/>
</dbReference>
<feature type="domain" description="HTH tetR-type" evidence="6">
    <location>
        <begin position="35"/>
        <end position="94"/>
    </location>
</feature>
<keyword evidence="8" id="KW-1185">Reference proteome</keyword>
<dbReference type="InterPro" id="IPR001647">
    <property type="entry name" value="HTH_TetR"/>
</dbReference>
<evidence type="ECO:0000256" key="3">
    <source>
        <dbReference type="ARBA" id="ARBA00023163"/>
    </source>
</evidence>
<dbReference type="OrthoDB" id="9795011at2"/>
<dbReference type="GO" id="GO:0003700">
    <property type="term" value="F:DNA-binding transcription factor activity"/>
    <property type="evidence" value="ECO:0007669"/>
    <property type="project" value="TreeGrafter"/>
</dbReference>
<dbReference type="Proteomes" id="UP000255467">
    <property type="component" value="Unassembled WGS sequence"/>
</dbReference>
<organism evidence="7 8">
    <name type="scientific">Nocardia otitidiscaviarum</name>
    <dbReference type="NCBI Taxonomy" id="1823"/>
    <lineage>
        <taxon>Bacteria</taxon>
        <taxon>Bacillati</taxon>
        <taxon>Actinomycetota</taxon>
        <taxon>Actinomycetes</taxon>
        <taxon>Mycobacteriales</taxon>
        <taxon>Nocardiaceae</taxon>
        <taxon>Nocardia</taxon>
    </lineage>
</organism>
<dbReference type="InterPro" id="IPR049445">
    <property type="entry name" value="TetR_SbtR-like_C"/>
</dbReference>
<dbReference type="Pfam" id="PF21597">
    <property type="entry name" value="TetR_C_43"/>
    <property type="match status" value="1"/>
</dbReference>
<dbReference type="PRINTS" id="PR00455">
    <property type="entry name" value="HTHTETR"/>
</dbReference>
<dbReference type="PROSITE" id="PS50977">
    <property type="entry name" value="HTH_TETR_2"/>
    <property type="match status" value="1"/>
</dbReference>
<evidence type="ECO:0000313" key="7">
    <source>
        <dbReference type="EMBL" id="SUD47854.1"/>
    </source>
</evidence>
<dbReference type="InterPro" id="IPR023772">
    <property type="entry name" value="DNA-bd_HTH_TetR-type_CS"/>
</dbReference>
<name>A0A379JHG3_9NOCA</name>
<protein>
    <submittedName>
        <fullName evidence="7">HTH-type transcriptional repressor Bm3R1</fullName>
    </submittedName>
</protein>
<keyword evidence="1" id="KW-0805">Transcription regulation</keyword>
<dbReference type="EMBL" id="UGRY01000003">
    <property type="protein sequence ID" value="SUD47854.1"/>
    <property type="molecule type" value="Genomic_DNA"/>
</dbReference>
<dbReference type="GO" id="GO:0000976">
    <property type="term" value="F:transcription cis-regulatory region binding"/>
    <property type="evidence" value="ECO:0007669"/>
    <property type="project" value="TreeGrafter"/>
</dbReference>
<dbReference type="Pfam" id="PF00440">
    <property type="entry name" value="TetR_N"/>
    <property type="match status" value="1"/>
</dbReference>
<keyword evidence="2 4" id="KW-0238">DNA-binding</keyword>
<dbReference type="InterPro" id="IPR050109">
    <property type="entry name" value="HTH-type_TetR-like_transc_reg"/>
</dbReference>
<accession>A0A379JHG3</accession>
<keyword evidence="3" id="KW-0804">Transcription</keyword>
<feature type="compositionally biased region" description="Low complexity" evidence="5">
    <location>
        <begin position="1"/>
        <end position="16"/>
    </location>
</feature>
<dbReference type="SUPFAM" id="SSF46689">
    <property type="entry name" value="Homeodomain-like"/>
    <property type="match status" value="1"/>
</dbReference>
<dbReference type="Gene3D" id="1.10.357.10">
    <property type="entry name" value="Tetracycline Repressor, domain 2"/>
    <property type="match status" value="1"/>
</dbReference>
<dbReference type="PANTHER" id="PTHR30055:SF234">
    <property type="entry name" value="HTH-TYPE TRANSCRIPTIONAL REGULATOR BETI"/>
    <property type="match status" value="1"/>
</dbReference>
<dbReference type="PROSITE" id="PS01081">
    <property type="entry name" value="HTH_TETR_1"/>
    <property type="match status" value="1"/>
</dbReference>
<dbReference type="STRING" id="1406858.GCA_000710895_01850"/>
<dbReference type="SUPFAM" id="SSF48498">
    <property type="entry name" value="Tetracyclin repressor-like, C-terminal domain"/>
    <property type="match status" value="1"/>
</dbReference>
<evidence type="ECO:0000313" key="8">
    <source>
        <dbReference type="Proteomes" id="UP000255467"/>
    </source>
</evidence>
<feature type="DNA-binding region" description="H-T-H motif" evidence="4">
    <location>
        <begin position="57"/>
        <end position="76"/>
    </location>
</feature>
<proteinExistence type="predicted"/>
<evidence type="ECO:0000256" key="4">
    <source>
        <dbReference type="PROSITE-ProRule" id="PRU00335"/>
    </source>
</evidence>
<evidence type="ECO:0000256" key="2">
    <source>
        <dbReference type="ARBA" id="ARBA00023125"/>
    </source>
</evidence>
<dbReference type="RefSeq" id="WP_081592936.1">
    <property type="nucleotide sequence ID" value="NZ_JADLRH010000002.1"/>
</dbReference>
<dbReference type="AlphaFoldDB" id="A0A379JHG3"/>
<sequence length="241" mass="26677">MGVNHATTTAAAAATTPSGRPATGQPTRRLRADAARNQQRIIAAARELFAEHGLEITLDDVADKAGVGVGTVYRRFANKQELISEVFDQNVNEFAAAVETALHHPDPWTGLVDLFEYACRHMATNRGLSEVLLEMKDSMERFECMRDRVRPGMFQVVQRAKDAGALRPEIESGDFFAMVNMVDAVAGFARPVNPDVWRRYMALILNGVRGDAVPRIPLDVPPLTEEEVERGKAAMCMNRKR</sequence>